<feature type="domain" description="HNH nuclease" evidence="1">
    <location>
        <begin position="204"/>
        <end position="255"/>
    </location>
</feature>
<dbReference type="RefSeq" id="WP_380853931.1">
    <property type="nucleotide sequence ID" value="NZ_JBHSKM010000008.1"/>
</dbReference>
<dbReference type="InterPro" id="IPR003615">
    <property type="entry name" value="HNH_nuc"/>
</dbReference>
<dbReference type="InterPro" id="IPR052892">
    <property type="entry name" value="NA-targeting_endonuclease"/>
</dbReference>
<dbReference type="PANTHER" id="PTHR33877:SF2">
    <property type="entry name" value="OS07G0170200 PROTEIN"/>
    <property type="match status" value="1"/>
</dbReference>
<evidence type="ECO:0000313" key="3">
    <source>
        <dbReference type="Proteomes" id="UP001596263"/>
    </source>
</evidence>
<dbReference type="NCBIfam" id="NF040563">
    <property type="entry name" value="guided_IscB"/>
    <property type="match status" value="1"/>
</dbReference>
<evidence type="ECO:0000313" key="2">
    <source>
        <dbReference type="EMBL" id="MFC5215481.1"/>
    </source>
</evidence>
<organism evidence="2 3">
    <name type="scientific">Streptomyces coerulescens</name>
    <dbReference type="NCBI Taxonomy" id="29304"/>
    <lineage>
        <taxon>Bacteria</taxon>
        <taxon>Bacillati</taxon>
        <taxon>Actinomycetota</taxon>
        <taxon>Actinomycetes</taxon>
        <taxon>Kitasatosporales</taxon>
        <taxon>Streptomycetaceae</taxon>
        <taxon>Streptomyces</taxon>
    </lineage>
</organism>
<accession>A0ABW0CKS6</accession>
<keyword evidence="3" id="KW-1185">Reference proteome</keyword>
<proteinExistence type="predicted"/>
<dbReference type="InterPro" id="IPR025938">
    <property type="entry name" value="RRXRR_dom"/>
</dbReference>
<keyword evidence="2" id="KW-0378">Hydrolase</keyword>
<reference evidence="3" key="1">
    <citation type="journal article" date="2019" name="Int. J. Syst. Evol. Microbiol.">
        <title>The Global Catalogue of Microorganisms (GCM) 10K type strain sequencing project: providing services to taxonomists for standard genome sequencing and annotation.</title>
        <authorList>
            <consortium name="The Broad Institute Genomics Platform"/>
            <consortium name="The Broad Institute Genome Sequencing Center for Infectious Disease"/>
            <person name="Wu L."/>
            <person name="Ma J."/>
        </authorList>
    </citation>
    <scope>NUCLEOTIDE SEQUENCE [LARGE SCALE GENOMIC DNA]</scope>
    <source>
        <strain evidence="3">KCTC 42586</strain>
    </source>
</reference>
<dbReference type="InterPro" id="IPR047693">
    <property type="entry name" value="RNA-guided_IscB-like"/>
</dbReference>
<dbReference type="EMBL" id="JBHSKM010000008">
    <property type="protein sequence ID" value="MFC5215481.1"/>
    <property type="molecule type" value="Genomic_DNA"/>
</dbReference>
<keyword evidence="2" id="KW-0540">Nuclease</keyword>
<dbReference type="Gene3D" id="1.10.30.50">
    <property type="match status" value="1"/>
</dbReference>
<keyword evidence="2" id="KW-0255">Endonuclease</keyword>
<name>A0ABW0CKS6_STRCD</name>
<sequence>MPGEGLAARLSNLPHPVVFVRDRHGQPLQPTSPARARKLLKVGRAVVARHTPFVIRLKDRTVAESVVDGVELGIDPGSRYTGLAVFAAAEDGVRRGLYHVELQHRGSQIRDKLTARAAHRRGRRTRNLRYRAPRFHNRVRPEGWLAPSLRHRVGTTMTWATRLARWAPVTAVHVELTAFDTHLLASGDALVGVEYQHGTLVGTEVREYLLAKWQRKCAYCGASGVPLNIDHIEPRSRGGSDRISNLAVACIPCNHAKGSTSIEEFLKHKPALAACIRAQAKKPLRDAAAVNATRWALCRALDPVFTRVRIATGGRTKWNRQRVGLPKSHTLDALCVGVLSTVTVHPRRVLTVAASGRGRYRRTDLDRHGFPRKTNPRAKAVFGFQTGDCARAVIPTGRYAGTHVGRIAVRTSGRFNMRTRHGLIQGIHHRHVRLLQRADGYAYAARDEAGVR</sequence>
<dbReference type="Proteomes" id="UP001596263">
    <property type="component" value="Unassembled WGS sequence"/>
</dbReference>
<dbReference type="Pfam" id="PF01844">
    <property type="entry name" value="HNH"/>
    <property type="match status" value="1"/>
</dbReference>
<comment type="caution">
    <text evidence="2">The sequence shown here is derived from an EMBL/GenBank/DDBJ whole genome shotgun (WGS) entry which is preliminary data.</text>
</comment>
<evidence type="ECO:0000259" key="1">
    <source>
        <dbReference type="SMART" id="SM00507"/>
    </source>
</evidence>
<dbReference type="SMART" id="SM00507">
    <property type="entry name" value="HNHc"/>
    <property type="match status" value="1"/>
</dbReference>
<dbReference type="CDD" id="cd00085">
    <property type="entry name" value="HNHc"/>
    <property type="match status" value="1"/>
</dbReference>
<dbReference type="PANTHER" id="PTHR33877">
    <property type="entry name" value="SLL1193 PROTEIN"/>
    <property type="match status" value="1"/>
</dbReference>
<gene>
    <name evidence="2" type="primary">iscB</name>
    <name evidence="2" type="ORF">ACFPQ9_16695</name>
</gene>
<dbReference type="InterPro" id="IPR002711">
    <property type="entry name" value="HNH"/>
</dbReference>
<dbReference type="GO" id="GO:0004519">
    <property type="term" value="F:endonuclease activity"/>
    <property type="evidence" value="ECO:0007669"/>
    <property type="project" value="UniProtKB-KW"/>
</dbReference>
<protein>
    <submittedName>
        <fullName evidence="2">RNA-guided endonuclease IscB</fullName>
    </submittedName>
</protein>
<dbReference type="Pfam" id="PF14239">
    <property type="entry name" value="RRXRR"/>
    <property type="match status" value="1"/>
</dbReference>